<feature type="domain" description="PAC" evidence="9">
    <location>
        <begin position="221"/>
        <end position="273"/>
    </location>
</feature>
<keyword evidence="3" id="KW-0597">Phosphoprotein</keyword>
<evidence type="ECO:0000256" key="1">
    <source>
        <dbReference type="ARBA" id="ARBA00000085"/>
    </source>
</evidence>
<dbReference type="PANTHER" id="PTHR43711">
    <property type="entry name" value="TWO-COMPONENT HISTIDINE KINASE"/>
    <property type="match status" value="1"/>
</dbReference>
<dbReference type="Gene3D" id="3.30.450.20">
    <property type="entry name" value="PAS domain"/>
    <property type="match status" value="2"/>
</dbReference>
<dbReference type="AlphaFoldDB" id="A0A444MU32"/>
<dbReference type="PROSITE" id="PS50109">
    <property type="entry name" value="HIS_KIN"/>
    <property type="match status" value="1"/>
</dbReference>
<dbReference type="Pfam" id="PF02518">
    <property type="entry name" value="HATPase_c"/>
    <property type="match status" value="1"/>
</dbReference>
<protein>
    <recommendedName>
        <fullName evidence="2">histidine kinase</fullName>
        <ecNumber evidence="2">2.7.13.3</ecNumber>
    </recommendedName>
</protein>
<dbReference type="Gene3D" id="1.10.287.130">
    <property type="match status" value="1"/>
</dbReference>
<dbReference type="PRINTS" id="PR00344">
    <property type="entry name" value="BCTRLSENSOR"/>
</dbReference>
<dbReference type="SUPFAM" id="SSF55874">
    <property type="entry name" value="ATPase domain of HSP90 chaperone/DNA topoisomerase II/histidine kinase"/>
    <property type="match status" value="1"/>
</dbReference>
<dbReference type="Pfam" id="PF13426">
    <property type="entry name" value="PAS_9"/>
    <property type="match status" value="1"/>
</dbReference>
<dbReference type="Pfam" id="PF00512">
    <property type="entry name" value="HisKA"/>
    <property type="match status" value="1"/>
</dbReference>
<dbReference type="GO" id="GO:0000155">
    <property type="term" value="F:phosphorelay sensor kinase activity"/>
    <property type="evidence" value="ECO:0007669"/>
    <property type="project" value="InterPro"/>
</dbReference>
<dbReference type="RefSeq" id="WP_128531618.1">
    <property type="nucleotide sequence ID" value="NZ_SBIW01000001.1"/>
</dbReference>
<gene>
    <name evidence="10" type="ORF">EPL05_00835</name>
</gene>
<dbReference type="InterPro" id="IPR029016">
    <property type="entry name" value="GAF-like_dom_sf"/>
</dbReference>
<keyword evidence="6" id="KW-0902">Two-component regulatory system</keyword>
<comment type="caution">
    <text evidence="10">The sequence shown here is derived from an EMBL/GenBank/DDBJ whole genome shotgun (WGS) entry which is preliminary data.</text>
</comment>
<keyword evidence="11" id="KW-1185">Reference proteome</keyword>
<dbReference type="Pfam" id="PF00989">
    <property type="entry name" value="PAS"/>
    <property type="match status" value="1"/>
</dbReference>
<dbReference type="InterPro" id="IPR003661">
    <property type="entry name" value="HisK_dim/P_dom"/>
</dbReference>
<dbReference type="InterPro" id="IPR035965">
    <property type="entry name" value="PAS-like_dom_sf"/>
</dbReference>
<evidence type="ECO:0000259" key="7">
    <source>
        <dbReference type="PROSITE" id="PS50109"/>
    </source>
</evidence>
<dbReference type="SMART" id="SM00091">
    <property type="entry name" value="PAS"/>
    <property type="match status" value="2"/>
</dbReference>
<dbReference type="Gene3D" id="3.30.450.40">
    <property type="match status" value="1"/>
</dbReference>
<evidence type="ECO:0000313" key="11">
    <source>
        <dbReference type="Proteomes" id="UP000286701"/>
    </source>
</evidence>
<dbReference type="PANTHER" id="PTHR43711:SF31">
    <property type="entry name" value="HISTIDINE KINASE"/>
    <property type="match status" value="1"/>
</dbReference>
<dbReference type="InterPro" id="IPR050736">
    <property type="entry name" value="Sensor_HK_Regulatory"/>
</dbReference>
<dbReference type="InterPro" id="IPR036890">
    <property type="entry name" value="HATPase_C_sf"/>
</dbReference>
<dbReference type="EMBL" id="SBIW01000001">
    <property type="protein sequence ID" value="RWY57111.1"/>
    <property type="molecule type" value="Genomic_DNA"/>
</dbReference>
<dbReference type="InterPro" id="IPR005467">
    <property type="entry name" value="His_kinase_dom"/>
</dbReference>
<accession>A0A444MU32</accession>
<dbReference type="Pfam" id="PF13185">
    <property type="entry name" value="GAF_2"/>
    <property type="match status" value="1"/>
</dbReference>
<dbReference type="InterPro" id="IPR003594">
    <property type="entry name" value="HATPase_dom"/>
</dbReference>
<proteinExistence type="predicted"/>
<dbReference type="CDD" id="cd00082">
    <property type="entry name" value="HisKA"/>
    <property type="match status" value="1"/>
</dbReference>
<dbReference type="CDD" id="cd00130">
    <property type="entry name" value="PAS"/>
    <property type="match status" value="1"/>
</dbReference>
<evidence type="ECO:0000256" key="5">
    <source>
        <dbReference type="ARBA" id="ARBA00022777"/>
    </source>
</evidence>
<evidence type="ECO:0000259" key="9">
    <source>
        <dbReference type="PROSITE" id="PS50113"/>
    </source>
</evidence>
<sequence>MSPIFPAGNVITLPGNVAPEGDNLFAARVLDNLPVAVYNCNAHGFITSYNLAAVKLWGRTPQIGRDLWCGSWKIYNPDGSPMPLDNCPMAKTLATGIAVEGEEILIERPDGSTRYVLPHPVPIYAGNKLIGATNTLIDITEHKADETKQAVLAAIIESSDDAIISKTLDGIITSWNRGAEKLFGYSEAEVIGKHISILIPHDRLQEEAVIIEKVRNSEKVDHFETIRLNSKGAEIPISLTVSPIKNKKGLIIGGSKIARDISKQKQAETDLQRYADNLEILNSVGRLISAELDIQSILQKVTDATTQLTGAAFGAFFHNLVDKKGESYMLYTLSGAPREAFEKFGMPRNTQIFHQTFSGAGIVRVDDITKDPRYGHNHPHKGMPEGHLPVVSYLAVPVTSKSGAVLGGLFFGHPQPGKFTSEHEKLISAVAAHASVALDNAKLYEEITLLNSKKDDFIGMASHELKTPVTSIQGYLQIVERSLANEDKNKLFVTKARNQVGKLAALIADLLDVSKIQTGKLPFSYSQFNAEALIAEVIEMMRNSQHSHQILLEQELNNLVINADQQRLEQVIINLVSNAIKYSPNAKEIIVRANATPTSLHVSVQDFGIGIDKSQQGRVFTRFYRVENLAAHMSGLGIGLYISHEIVNRHNGKIWLQSSPGAGTTFHFEVPINH</sequence>
<name>A0A444MU32_9SPHI</name>
<evidence type="ECO:0000259" key="8">
    <source>
        <dbReference type="PROSITE" id="PS50112"/>
    </source>
</evidence>
<feature type="domain" description="PAS" evidence="8">
    <location>
        <begin position="148"/>
        <end position="218"/>
    </location>
</feature>
<feature type="domain" description="Histidine kinase" evidence="7">
    <location>
        <begin position="460"/>
        <end position="674"/>
    </location>
</feature>
<dbReference type="Gene3D" id="3.30.565.10">
    <property type="entry name" value="Histidine kinase-like ATPase, C-terminal domain"/>
    <property type="match status" value="1"/>
</dbReference>
<dbReference type="PROSITE" id="PS50112">
    <property type="entry name" value="PAS"/>
    <property type="match status" value="1"/>
</dbReference>
<dbReference type="SUPFAM" id="SSF55785">
    <property type="entry name" value="PYP-like sensor domain (PAS domain)"/>
    <property type="match status" value="2"/>
</dbReference>
<dbReference type="Proteomes" id="UP000286701">
    <property type="component" value="Unassembled WGS sequence"/>
</dbReference>
<dbReference type="PROSITE" id="PS50113">
    <property type="entry name" value="PAC"/>
    <property type="match status" value="1"/>
</dbReference>
<dbReference type="FunFam" id="3.30.565.10:FF:000006">
    <property type="entry name" value="Sensor histidine kinase WalK"/>
    <property type="match status" value="1"/>
</dbReference>
<dbReference type="InterPro" id="IPR004358">
    <property type="entry name" value="Sig_transdc_His_kin-like_C"/>
</dbReference>
<evidence type="ECO:0000256" key="3">
    <source>
        <dbReference type="ARBA" id="ARBA00022553"/>
    </source>
</evidence>
<dbReference type="InterPro" id="IPR003018">
    <property type="entry name" value="GAF"/>
</dbReference>
<keyword evidence="4" id="KW-0808">Transferase</keyword>
<dbReference type="InterPro" id="IPR000014">
    <property type="entry name" value="PAS"/>
</dbReference>
<evidence type="ECO:0000256" key="4">
    <source>
        <dbReference type="ARBA" id="ARBA00022679"/>
    </source>
</evidence>
<evidence type="ECO:0000256" key="6">
    <source>
        <dbReference type="ARBA" id="ARBA00023012"/>
    </source>
</evidence>
<dbReference type="EC" id="2.7.13.3" evidence="2"/>
<comment type="catalytic activity">
    <reaction evidence="1">
        <text>ATP + protein L-histidine = ADP + protein N-phospho-L-histidine.</text>
        <dbReference type="EC" id="2.7.13.3"/>
    </reaction>
</comment>
<reference evidence="10 11" key="1">
    <citation type="submission" date="2019-01" db="EMBL/GenBank/DDBJ databases">
        <title>Mucilaginibacter antarcticum sp. nov., isolated from antarctic soil.</title>
        <authorList>
            <person name="Yan Y.-Q."/>
            <person name="Du Z.-J."/>
        </authorList>
    </citation>
    <scope>NUCLEOTIDE SEQUENCE [LARGE SCALE GENOMIC DNA]</scope>
    <source>
        <strain evidence="10 11">F01003</strain>
    </source>
</reference>
<dbReference type="SMART" id="SM00387">
    <property type="entry name" value="HATPase_c"/>
    <property type="match status" value="1"/>
</dbReference>
<keyword evidence="5" id="KW-0418">Kinase</keyword>
<organism evidence="10 11">
    <name type="scientific">Mucilaginibacter gilvus</name>
    <dbReference type="NCBI Taxonomy" id="2305909"/>
    <lineage>
        <taxon>Bacteria</taxon>
        <taxon>Pseudomonadati</taxon>
        <taxon>Bacteroidota</taxon>
        <taxon>Sphingobacteriia</taxon>
        <taxon>Sphingobacteriales</taxon>
        <taxon>Sphingobacteriaceae</taxon>
        <taxon>Mucilaginibacter</taxon>
    </lineage>
</organism>
<dbReference type="InterPro" id="IPR000700">
    <property type="entry name" value="PAS-assoc_C"/>
</dbReference>
<dbReference type="OrthoDB" id="9813151at2"/>
<dbReference type="GO" id="GO:0006355">
    <property type="term" value="P:regulation of DNA-templated transcription"/>
    <property type="evidence" value="ECO:0007669"/>
    <property type="project" value="InterPro"/>
</dbReference>
<dbReference type="SMART" id="SM00388">
    <property type="entry name" value="HisKA"/>
    <property type="match status" value="1"/>
</dbReference>
<dbReference type="InterPro" id="IPR013767">
    <property type="entry name" value="PAS_fold"/>
</dbReference>
<dbReference type="SMART" id="SM00065">
    <property type="entry name" value="GAF"/>
    <property type="match status" value="1"/>
</dbReference>
<evidence type="ECO:0000313" key="10">
    <source>
        <dbReference type="EMBL" id="RWY57111.1"/>
    </source>
</evidence>
<evidence type="ECO:0000256" key="2">
    <source>
        <dbReference type="ARBA" id="ARBA00012438"/>
    </source>
</evidence>
<dbReference type="SUPFAM" id="SSF55781">
    <property type="entry name" value="GAF domain-like"/>
    <property type="match status" value="1"/>
</dbReference>
<dbReference type="NCBIfam" id="TIGR00229">
    <property type="entry name" value="sensory_box"/>
    <property type="match status" value="1"/>
</dbReference>